<organism evidence="2 3">
    <name type="scientific">Microbacterium stercoris</name>
    <dbReference type="NCBI Taxonomy" id="2820289"/>
    <lineage>
        <taxon>Bacteria</taxon>
        <taxon>Bacillati</taxon>
        <taxon>Actinomycetota</taxon>
        <taxon>Actinomycetes</taxon>
        <taxon>Micrococcales</taxon>
        <taxon>Microbacteriaceae</taxon>
        <taxon>Microbacterium</taxon>
    </lineage>
</organism>
<reference evidence="2" key="1">
    <citation type="submission" date="2021-03" db="EMBL/GenBank/DDBJ databases">
        <title>Microbacterium sp. nov., a novel actinobacterium isolated from cow dung.</title>
        <authorList>
            <person name="Zhang L."/>
        </authorList>
    </citation>
    <scope>NUCLEOTIDE SEQUENCE</scope>
    <source>
        <strain evidence="2">NEAU-LLB</strain>
    </source>
</reference>
<accession>A0A939TR24</accession>
<proteinExistence type="predicted"/>
<dbReference type="SUPFAM" id="SSF53041">
    <property type="entry name" value="Resolvase-like"/>
    <property type="match status" value="1"/>
</dbReference>
<feature type="domain" description="Resolvase/invertase-type recombinase catalytic" evidence="1">
    <location>
        <begin position="1"/>
        <end position="97"/>
    </location>
</feature>
<dbReference type="Pfam" id="PF00239">
    <property type="entry name" value="Resolvase"/>
    <property type="match status" value="1"/>
</dbReference>
<gene>
    <name evidence="2" type="ORF">J5V96_11145</name>
</gene>
<keyword evidence="3" id="KW-1185">Reference proteome</keyword>
<protein>
    <submittedName>
        <fullName evidence="2">Recombinase family protein</fullName>
    </submittedName>
</protein>
<comment type="caution">
    <text evidence="2">The sequence shown here is derived from an EMBL/GenBank/DDBJ whole genome shotgun (WGS) entry which is preliminary data.</text>
</comment>
<dbReference type="GO" id="GO:0003677">
    <property type="term" value="F:DNA binding"/>
    <property type="evidence" value="ECO:0007669"/>
    <property type="project" value="InterPro"/>
</dbReference>
<dbReference type="InterPro" id="IPR036162">
    <property type="entry name" value="Resolvase-like_N_sf"/>
</dbReference>
<dbReference type="Proteomes" id="UP000680132">
    <property type="component" value="Unassembled WGS sequence"/>
</dbReference>
<dbReference type="PROSITE" id="PS51736">
    <property type="entry name" value="RECOMBINASES_3"/>
    <property type="match status" value="1"/>
</dbReference>
<dbReference type="GO" id="GO:0000150">
    <property type="term" value="F:DNA strand exchange activity"/>
    <property type="evidence" value="ECO:0007669"/>
    <property type="project" value="InterPro"/>
</dbReference>
<dbReference type="EMBL" id="JAGFOA010000004">
    <property type="protein sequence ID" value="MBO3664065.1"/>
    <property type="molecule type" value="Genomic_DNA"/>
</dbReference>
<evidence type="ECO:0000313" key="2">
    <source>
        <dbReference type="EMBL" id="MBO3664065.1"/>
    </source>
</evidence>
<name>A0A939TR24_9MICO</name>
<dbReference type="InterPro" id="IPR006119">
    <property type="entry name" value="Resolv_N"/>
</dbReference>
<evidence type="ECO:0000313" key="3">
    <source>
        <dbReference type="Proteomes" id="UP000680132"/>
    </source>
</evidence>
<sequence length="136" mass="14574">MRSGRAPSSTGLANLSTGDVVVVAELDRLRRDAGHVITTIPDLRERGIHVRALADGVDSTTDMGEPMMRFLAIMGQMERRFFQRREFGSGLGLGAREVQRPAGPVGCSPPDPPLAVAEGRDQTVAVGTLGYECLLL</sequence>
<dbReference type="AlphaFoldDB" id="A0A939TR24"/>
<dbReference type="Gene3D" id="3.40.50.1390">
    <property type="entry name" value="Resolvase, N-terminal catalytic domain"/>
    <property type="match status" value="1"/>
</dbReference>
<evidence type="ECO:0000259" key="1">
    <source>
        <dbReference type="PROSITE" id="PS51736"/>
    </source>
</evidence>